<dbReference type="Gene3D" id="3.40.50.720">
    <property type="entry name" value="NAD(P)-binding Rossmann-like Domain"/>
    <property type="match status" value="1"/>
</dbReference>
<dbReference type="PANTHER" id="PTHR43639:SF1">
    <property type="entry name" value="SHORT-CHAIN DEHYDROGENASE_REDUCTASE FAMILY PROTEIN"/>
    <property type="match status" value="1"/>
</dbReference>
<organism evidence="3">
    <name type="scientific">Paenibacillus sp. BIHB 4019</name>
    <dbReference type="NCBI Taxonomy" id="1870819"/>
    <lineage>
        <taxon>Bacteria</taxon>
        <taxon>Bacillati</taxon>
        <taxon>Bacillota</taxon>
        <taxon>Bacilli</taxon>
        <taxon>Bacillales</taxon>
        <taxon>Paenibacillaceae</taxon>
        <taxon>Paenibacillus</taxon>
    </lineage>
</organism>
<reference evidence="3" key="1">
    <citation type="submission" date="2016-08" db="EMBL/GenBank/DDBJ databases">
        <title>Complete Genome Seqeunce of Paenibacillus sp. BIHB 4019 from tea rhizoplane.</title>
        <authorList>
            <person name="Thakur R."/>
            <person name="Swarnkar M.K."/>
            <person name="Gulati A."/>
        </authorList>
    </citation>
    <scope>NUCLEOTIDE SEQUENCE [LARGE SCALE GENOMIC DNA]</scope>
    <source>
        <strain evidence="3">BIHB4019</strain>
    </source>
</reference>
<dbReference type="GO" id="GO:0016491">
    <property type="term" value="F:oxidoreductase activity"/>
    <property type="evidence" value="ECO:0007669"/>
    <property type="project" value="UniProtKB-KW"/>
</dbReference>
<dbReference type="EMBL" id="CP016808">
    <property type="protein sequence ID" value="ANY70855.1"/>
    <property type="molecule type" value="Genomic_DNA"/>
</dbReference>
<accession>A0A1B2DT41</accession>
<dbReference type="InterPro" id="IPR036291">
    <property type="entry name" value="NAD(P)-bd_dom_sf"/>
</dbReference>
<dbReference type="Pfam" id="PF13561">
    <property type="entry name" value="adh_short_C2"/>
    <property type="match status" value="1"/>
</dbReference>
<dbReference type="PRINTS" id="PR00081">
    <property type="entry name" value="GDHRDH"/>
</dbReference>
<dbReference type="AlphaFoldDB" id="A0A1B2DT41"/>
<evidence type="ECO:0000313" key="3">
    <source>
        <dbReference type="EMBL" id="ANY70855.1"/>
    </source>
</evidence>
<comment type="similarity">
    <text evidence="1">Belongs to the short-chain dehydrogenases/reductases (SDR) family.</text>
</comment>
<dbReference type="SUPFAM" id="SSF51735">
    <property type="entry name" value="NAD(P)-binding Rossmann-fold domains"/>
    <property type="match status" value="1"/>
</dbReference>
<dbReference type="CDD" id="cd05233">
    <property type="entry name" value="SDR_c"/>
    <property type="match status" value="1"/>
</dbReference>
<evidence type="ECO:0000256" key="2">
    <source>
        <dbReference type="ARBA" id="ARBA00023002"/>
    </source>
</evidence>
<dbReference type="InterPro" id="IPR002347">
    <property type="entry name" value="SDR_fam"/>
</dbReference>
<evidence type="ECO:0000256" key="1">
    <source>
        <dbReference type="ARBA" id="ARBA00006484"/>
    </source>
</evidence>
<sequence>MMLKNKVVFITDADSGSGRAFFRLFAEQGAHFILNSMSGGAHINEELKRASALGLQVFVSTADFCSSSGLQAMLEQAATKLGQVNVDVLIHNNDLMKPISIEYGEEDLFLDLLHTNAKSAFICTKIVGQHMADAGSGSIIYVSTIHAQKPTGSSFAYSASKGAVSMLAKEAALVLGRSGITVNTIELGPIEGDDKRFASELSSLYENYAYKVPNAALGSYDDLAQVALFLSSGEARYINGSDIRLDGGFLQHYMDFNMKRPPELSDQGG</sequence>
<dbReference type="PANTHER" id="PTHR43639">
    <property type="entry name" value="OXIDOREDUCTASE, SHORT-CHAIN DEHYDROGENASE/REDUCTASE FAMILY (AFU_ORTHOLOGUE AFUA_5G02870)"/>
    <property type="match status" value="1"/>
</dbReference>
<name>A0A1B2DT41_9BACL</name>
<gene>
    <name evidence="3" type="ORF">BBD42_19615</name>
</gene>
<proteinExistence type="inferred from homology"/>
<protein>
    <submittedName>
        <fullName evidence="3">Short-chain dehydrogenase</fullName>
    </submittedName>
</protein>
<keyword evidence="2" id="KW-0560">Oxidoreductase</keyword>